<keyword evidence="4" id="KW-1185">Reference proteome</keyword>
<evidence type="ECO:0000256" key="2">
    <source>
        <dbReference type="SAM" id="Phobius"/>
    </source>
</evidence>
<dbReference type="AlphaFoldDB" id="A0A315V2P5"/>
<accession>A0A315V2P5</accession>
<feature type="non-terminal residue" evidence="3">
    <location>
        <position position="183"/>
    </location>
</feature>
<gene>
    <name evidence="3" type="ORF">CCH79_00008137</name>
</gene>
<dbReference type="EMBL" id="NHOQ01002357">
    <property type="protein sequence ID" value="PWA17663.1"/>
    <property type="molecule type" value="Genomic_DNA"/>
</dbReference>
<evidence type="ECO:0000256" key="1">
    <source>
        <dbReference type="SAM" id="MobiDB-lite"/>
    </source>
</evidence>
<organism evidence="3 4">
    <name type="scientific">Gambusia affinis</name>
    <name type="common">Western mosquitofish</name>
    <name type="synonym">Heterandria affinis</name>
    <dbReference type="NCBI Taxonomy" id="33528"/>
    <lineage>
        <taxon>Eukaryota</taxon>
        <taxon>Metazoa</taxon>
        <taxon>Chordata</taxon>
        <taxon>Craniata</taxon>
        <taxon>Vertebrata</taxon>
        <taxon>Euteleostomi</taxon>
        <taxon>Actinopterygii</taxon>
        <taxon>Neopterygii</taxon>
        <taxon>Teleostei</taxon>
        <taxon>Neoteleostei</taxon>
        <taxon>Acanthomorphata</taxon>
        <taxon>Ovalentaria</taxon>
        <taxon>Atherinomorphae</taxon>
        <taxon>Cyprinodontiformes</taxon>
        <taxon>Poeciliidae</taxon>
        <taxon>Poeciliinae</taxon>
        <taxon>Gambusia</taxon>
    </lineage>
</organism>
<name>A0A315V2P5_GAMAF</name>
<proteinExistence type="predicted"/>
<sequence length="183" mass="20164">CKSKIITCTEIHGAEGFRFEHECPEGSEIAVEQNKMNFGSADLRKQVFNFLPPVVKMDNHSVITEDCQDLNITCTLTTENLEKLAGEKCVNFKSNPGNLGASPGPPIQDQSYLGWIAVLLILLVVFGLFAYYCWKKHKRNQEGSGFPMVPRGDIEGQNNADVRNGEDPSGCGENDPDPLQSAM</sequence>
<protein>
    <submittedName>
        <fullName evidence="3">Uncharacterized protein</fullName>
    </submittedName>
</protein>
<keyword evidence="2" id="KW-0472">Membrane</keyword>
<reference evidence="3 4" key="1">
    <citation type="journal article" date="2018" name="G3 (Bethesda)">
        <title>A High-Quality Reference Genome for the Invasive Mosquitofish Gambusia affinis Using a Chicago Library.</title>
        <authorList>
            <person name="Hoffberg S.L."/>
            <person name="Troendle N.J."/>
            <person name="Glenn T.C."/>
            <person name="Mahmud O."/>
            <person name="Louha S."/>
            <person name="Chalopin D."/>
            <person name="Bennetzen J.L."/>
            <person name="Mauricio R."/>
        </authorList>
    </citation>
    <scope>NUCLEOTIDE SEQUENCE [LARGE SCALE GENOMIC DNA]</scope>
    <source>
        <strain evidence="3">NE01/NJP1002.9</strain>
        <tissue evidence="3">Muscle</tissue>
    </source>
</reference>
<keyword evidence="2" id="KW-1133">Transmembrane helix</keyword>
<dbReference type="Proteomes" id="UP000250572">
    <property type="component" value="Unassembled WGS sequence"/>
</dbReference>
<feature type="transmembrane region" description="Helical" evidence="2">
    <location>
        <begin position="112"/>
        <end position="134"/>
    </location>
</feature>
<comment type="caution">
    <text evidence="3">The sequence shown here is derived from an EMBL/GenBank/DDBJ whole genome shotgun (WGS) entry which is preliminary data.</text>
</comment>
<feature type="region of interest" description="Disordered" evidence="1">
    <location>
        <begin position="144"/>
        <end position="183"/>
    </location>
</feature>
<feature type="non-terminal residue" evidence="3">
    <location>
        <position position="1"/>
    </location>
</feature>
<keyword evidence="2" id="KW-0812">Transmembrane</keyword>
<evidence type="ECO:0000313" key="4">
    <source>
        <dbReference type="Proteomes" id="UP000250572"/>
    </source>
</evidence>
<evidence type="ECO:0000313" key="3">
    <source>
        <dbReference type="EMBL" id="PWA17663.1"/>
    </source>
</evidence>